<comment type="subunit">
    <text evidence="4">Homotetramer.</text>
</comment>
<comment type="similarity">
    <text evidence="3">Belongs to the class-III pyridoxal-phosphate-dependent aminotransferase family.</text>
</comment>
<comment type="catalytic activity">
    <reaction evidence="30">
        <text>2-oxohexanoate + N(omega),N(omega)-dimethyl-L-arginine = L-2-aminohexanoate + 5-(3,3-dimethylguanidino)-2-oxopentanoate</text>
        <dbReference type="Rhea" id="RHEA:77363"/>
        <dbReference type="ChEBI" id="CHEBI:35177"/>
        <dbReference type="ChEBI" id="CHEBI:58326"/>
        <dbReference type="ChEBI" id="CHEBI:58455"/>
        <dbReference type="ChEBI" id="CHEBI:197301"/>
    </reaction>
</comment>
<sequence length="145" mass="16438">MFSSSLLQYRRVVAALDKQMRTLWHTSNIYLHPGIHEYATKLTDKLPGDLKVAYIVNSGSEANDLAMLMARLYTGNYDIISLRSAYHGGSPYLQGLTAISTWNYKFPRGFGIHNTMNPDVFRGPYGGHKCRDTPNDVSYESRNQE</sequence>
<dbReference type="PANTHER" id="PTHR45688">
    <property type="match status" value="1"/>
</dbReference>
<evidence type="ECO:0000256" key="15">
    <source>
        <dbReference type="ARBA" id="ARBA00043669"/>
    </source>
</evidence>
<evidence type="ECO:0000256" key="2">
    <source>
        <dbReference type="ARBA" id="ARBA00004173"/>
    </source>
</evidence>
<dbReference type="EC" id="2.6.1.44" evidence="5"/>
<keyword evidence="7" id="KW-0808">Transferase</keyword>
<evidence type="ECO:0000256" key="28">
    <source>
        <dbReference type="ARBA" id="ARBA00047892"/>
    </source>
</evidence>
<comment type="catalytic activity">
    <reaction evidence="17">
        <text>(R)-3-amino-2-methylpropanoate + pyruvate = 2-methyl-3-oxopropanoate + L-alanine</text>
        <dbReference type="Rhea" id="RHEA:18393"/>
        <dbReference type="ChEBI" id="CHEBI:15361"/>
        <dbReference type="ChEBI" id="CHEBI:57700"/>
        <dbReference type="ChEBI" id="CHEBI:57731"/>
        <dbReference type="ChEBI" id="CHEBI:57972"/>
        <dbReference type="EC" id="2.6.1.40"/>
    </reaction>
    <physiologicalReaction direction="left-to-right" evidence="17">
        <dbReference type="Rhea" id="RHEA:18394"/>
    </physiologicalReaction>
</comment>
<evidence type="ECO:0000256" key="19">
    <source>
        <dbReference type="ARBA" id="ARBA00043751"/>
    </source>
</evidence>
<evidence type="ECO:0000256" key="23">
    <source>
        <dbReference type="ARBA" id="ARBA00043825"/>
    </source>
</evidence>
<comment type="catalytic activity">
    <reaction evidence="22">
        <text>N(omega),N('omega)-dimethyl-L-arginine + pyruvate = 5-(3,3'-dimethylguanidino)-2-oxopentanoate + L-alanine</text>
        <dbReference type="Rhea" id="RHEA:77307"/>
        <dbReference type="ChEBI" id="CHEBI:15361"/>
        <dbReference type="ChEBI" id="CHEBI:57972"/>
        <dbReference type="ChEBI" id="CHEBI:197308"/>
        <dbReference type="ChEBI" id="CHEBI:197310"/>
    </reaction>
</comment>
<evidence type="ECO:0000256" key="21">
    <source>
        <dbReference type="ARBA" id="ARBA00043777"/>
    </source>
</evidence>
<comment type="catalytic activity">
    <reaction evidence="34">
        <text>N(omega),N('omega)-dimethyl-L-arginine + glyoxylate = 5-(3,3'-dimethylguanidino)-2-oxopentanoate + glycine</text>
        <dbReference type="Rhea" id="RHEA:77315"/>
        <dbReference type="ChEBI" id="CHEBI:36655"/>
        <dbReference type="ChEBI" id="CHEBI:57305"/>
        <dbReference type="ChEBI" id="CHEBI:197308"/>
        <dbReference type="ChEBI" id="CHEBI:197310"/>
    </reaction>
</comment>
<dbReference type="SUPFAM" id="SSF53383">
    <property type="entry name" value="PLP-dependent transferases"/>
    <property type="match status" value="1"/>
</dbReference>
<comment type="subcellular location">
    <subcellularLocation>
        <location evidence="2">Mitochondrion</location>
    </subcellularLocation>
</comment>
<evidence type="ECO:0000313" key="37">
    <source>
        <dbReference type="Proteomes" id="UP000694865"/>
    </source>
</evidence>
<evidence type="ECO:0000256" key="25">
    <source>
        <dbReference type="ARBA" id="ARBA00044055"/>
    </source>
</evidence>
<evidence type="ECO:0000256" key="35">
    <source>
        <dbReference type="ARBA" id="ARBA00058068"/>
    </source>
</evidence>
<comment type="catalytic activity">
    <reaction evidence="8">
        <text>glyoxylate + L-alanine = glycine + pyruvate</text>
        <dbReference type="Rhea" id="RHEA:24248"/>
        <dbReference type="ChEBI" id="CHEBI:15361"/>
        <dbReference type="ChEBI" id="CHEBI:36655"/>
        <dbReference type="ChEBI" id="CHEBI:57305"/>
        <dbReference type="ChEBI" id="CHEBI:57972"/>
        <dbReference type="EC" id="2.6.1.44"/>
    </reaction>
    <physiologicalReaction direction="left-to-right" evidence="8">
        <dbReference type="Rhea" id="RHEA:24249"/>
    </physiologicalReaction>
</comment>
<evidence type="ECO:0000256" key="36">
    <source>
        <dbReference type="SAM" id="MobiDB-lite"/>
    </source>
</evidence>
<evidence type="ECO:0000256" key="13">
    <source>
        <dbReference type="ARBA" id="ARBA00042611"/>
    </source>
</evidence>
<comment type="catalytic activity">
    <reaction evidence="24">
        <text>2-oxopentanoate + N(omega),N(omega)-dimethyl-L-arginine = 5-(3,3-dimethylguanidino)-2-oxopentanoate + L-2-aminopentanoate</text>
        <dbReference type="Rhea" id="RHEA:77359"/>
        <dbReference type="ChEBI" id="CHEBI:28644"/>
        <dbReference type="ChEBI" id="CHEBI:58326"/>
        <dbReference type="ChEBI" id="CHEBI:58441"/>
        <dbReference type="ChEBI" id="CHEBI:197301"/>
    </reaction>
</comment>
<evidence type="ECO:0000256" key="1">
    <source>
        <dbReference type="ARBA" id="ARBA00001933"/>
    </source>
</evidence>
<proteinExistence type="inferred from homology"/>
<comment type="catalytic activity">
    <reaction evidence="31">
        <text>N(omega),N(omega)-dimethyl-L-arginine + 2-oxobutanoate = 5-(3,3-dimethylguanidino)-2-oxopentanoate + (2S)-2-aminobutanoate</text>
        <dbReference type="Rhea" id="RHEA:77351"/>
        <dbReference type="ChEBI" id="CHEBI:16763"/>
        <dbReference type="ChEBI" id="CHEBI:58326"/>
        <dbReference type="ChEBI" id="CHEBI:74359"/>
        <dbReference type="ChEBI" id="CHEBI:197301"/>
    </reaction>
</comment>
<comment type="catalytic activity">
    <reaction evidence="18">
        <text>N(omega),N(omega)-dimethyl-L-arginine + oxaloacetate = 5-(3,3-dimethylguanidino)-2-oxopentanoate + L-aspartate</text>
        <dbReference type="Rhea" id="RHEA:77343"/>
        <dbReference type="ChEBI" id="CHEBI:16452"/>
        <dbReference type="ChEBI" id="CHEBI:29991"/>
        <dbReference type="ChEBI" id="CHEBI:58326"/>
        <dbReference type="ChEBI" id="CHEBI:197301"/>
    </reaction>
</comment>
<dbReference type="InterPro" id="IPR015424">
    <property type="entry name" value="PyrdxlP-dep_Trfase"/>
</dbReference>
<evidence type="ECO:0000256" key="7">
    <source>
        <dbReference type="ARBA" id="ARBA00022679"/>
    </source>
</evidence>
<evidence type="ECO:0000256" key="17">
    <source>
        <dbReference type="ARBA" id="ARBA00043726"/>
    </source>
</evidence>
<comment type="catalytic activity">
    <reaction evidence="32">
        <text>N(omega)-methyl-L-arginine + glyoxylate = 5-(3-methylguanidino)-2-oxopentanoate + glycine</text>
        <dbReference type="Rhea" id="RHEA:77323"/>
        <dbReference type="ChEBI" id="CHEBI:36655"/>
        <dbReference type="ChEBI" id="CHEBI:57305"/>
        <dbReference type="ChEBI" id="CHEBI:114953"/>
        <dbReference type="ChEBI" id="CHEBI:197314"/>
    </reaction>
</comment>
<evidence type="ECO:0000256" key="12">
    <source>
        <dbReference type="ARBA" id="ARBA00041845"/>
    </source>
</evidence>
<reference evidence="38" key="1">
    <citation type="submission" date="2025-08" db="UniProtKB">
        <authorList>
            <consortium name="RefSeq"/>
        </authorList>
    </citation>
    <scope>IDENTIFICATION</scope>
    <source>
        <tissue evidence="38">Testes</tissue>
    </source>
</reference>
<evidence type="ECO:0000256" key="3">
    <source>
        <dbReference type="ARBA" id="ARBA00008954"/>
    </source>
</evidence>
<gene>
    <name evidence="38" type="primary">LOC102809212</name>
</gene>
<evidence type="ECO:0000256" key="30">
    <source>
        <dbReference type="ARBA" id="ARBA00048500"/>
    </source>
</evidence>
<dbReference type="GeneID" id="102809212"/>
<dbReference type="InterPro" id="IPR015421">
    <property type="entry name" value="PyrdxlP-dep_Trfase_major"/>
</dbReference>
<keyword evidence="6" id="KW-0032">Aminotransferase</keyword>
<evidence type="ECO:0000256" key="24">
    <source>
        <dbReference type="ARBA" id="ARBA00043826"/>
    </source>
</evidence>
<comment type="catalytic activity">
    <reaction evidence="20">
        <text>N(omega)-methyl-L-arginine + pyruvate = 5-(3-methylguanidino)-2-oxopentanoate + L-alanine</text>
        <dbReference type="Rhea" id="RHEA:77319"/>
        <dbReference type="ChEBI" id="CHEBI:15361"/>
        <dbReference type="ChEBI" id="CHEBI:57972"/>
        <dbReference type="ChEBI" id="CHEBI:114953"/>
        <dbReference type="ChEBI" id="CHEBI:197314"/>
    </reaction>
</comment>
<evidence type="ECO:0000256" key="33">
    <source>
        <dbReference type="ARBA" id="ARBA00048916"/>
    </source>
</evidence>
<evidence type="ECO:0000256" key="27">
    <source>
        <dbReference type="ARBA" id="ARBA00044258"/>
    </source>
</evidence>
<evidence type="ECO:0000256" key="6">
    <source>
        <dbReference type="ARBA" id="ARBA00022576"/>
    </source>
</evidence>
<evidence type="ECO:0000256" key="16">
    <source>
        <dbReference type="ARBA" id="ARBA00043679"/>
    </source>
</evidence>
<dbReference type="EC" id="2.6.1.40" evidence="9"/>
<comment type="catalytic activity">
    <reaction evidence="19">
        <text>2-oxobutanoate + L-alanine = (2S)-2-aminobutanoate + pyruvate</text>
        <dbReference type="Rhea" id="RHEA:77355"/>
        <dbReference type="ChEBI" id="CHEBI:15361"/>
        <dbReference type="ChEBI" id="CHEBI:16763"/>
        <dbReference type="ChEBI" id="CHEBI:57972"/>
        <dbReference type="ChEBI" id="CHEBI:74359"/>
        <dbReference type="EC" id="2.6.1.44"/>
    </reaction>
</comment>
<name>A0ABM0M4J3_SACKO</name>
<dbReference type="Proteomes" id="UP000694865">
    <property type="component" value="Unplaced"/>
</dbReference>
<evidence type="ECO:0000313" key="38">
    <source>
        <dbReference type="RefSeq" id="XP_006814934.1"/>
    </source>
</evidence>
<keyword evidence="37" id="KW-1185">Reference proteome</keyword>
<dbReference type="EC" id="2.6.1.18" evidence="25"/>
<evidence type="ECO:0000256" key="10">
    <source>
        <dbReference type="ARBA" id="ARBA00039862"/>
    </source>
</evidence>
<comment type="function">
    <text evidence="35">Multifunctional aminotransferase with a broad substrate specificity. Catalyzes the conversion of glyoxylate to glycine using alanine as the amino donor. Catalyzes metabolism of not L- but the D-isomer of D-beta-aminoisobutyric acid to generate 2-methyl-3-oxopropanoate and alanine. Catalyzes the transfer of the amino group from beta-alanine to pyruvate to yield L-alanine and 3-oxopropanoate. Can metabolize NG-monomethyl-L-arginine (NMMA), asymmetric NG,NG-dimethyl-L-arginine (ADMA) and symmetric NG,N'G-dimethyl-L-arginine (SDMA). ADMA is a potent inhibitor of nitric-oxide (NO) synthase, and this activity provides mechanism through which the kidney regulates blood pressure.</text>
</comment>
<comment type="catalytic activity">
    <reaction evidence="23">
        <text>3-oxopropanoate + L-alanine = beta-alanine + pyruvate</text>
        <dbReference type="Rhea" id="RHEA:14077"/>
        <dbReference type="ChEBI" id="CHEBI:15361"/>
        <dbReference type="ChEBI" id="CHEBI:33190"/>
        <dbReference type="ChEBI" id="CHEBI:57966"/>
        <dbReference type="ChEBI" id="CHEBI:57972"/>
        <dbReference type="EC" id="2.6.1.18"/>
    </reaction>
    <physiologicalReaction direction="right-to-left" evidence="23">
        <dbReference type="Rhea" id="RHEA:14079"/>
    </physiologicalReaction>
</comment>
<evidence type="ECO:0000256" key="9">
    <source>
        <dbReference type="ARBA" id="ARBA00039130"/>
    </source>
</evidence>
<comment type="catalytic activity">
    <reaction evidence="33">
        <text>oxaloacetate + L-alanine = L-aspartate + pyruvate</text>
        <dbReference type="Rhea" id="RHEA:77347"/>
        <dbReference type="ChEBI" id="CHEBI:15361"/>
        <dbReference type="ChEBI" id="CHEBI:16452"/>
        <dbReference type="ChEBI" id="CHEBI:29991"/>
        <dbReference type="ChEBI" id="CHEBI:57972"/>
    </reaction>
</comment>
<evidence type="ECO:0000256" key="29">
    <source>
        <dbReference type="ARBA" id="ARBA00048264"/>
    </source>
</evidence>
<evidence type="ECO:0000256" key="4">
    <source>
        <dbReference type="ARBA" id="ARBA00011881"/>
    </source>
</evidence>
<comment type="catalytic activity">
    <reaction evidence="28">
        <text>N(omega),N(omega)-dimethyl-L-arginine + glyoxylate = 5-(3,3-dimethylguanidino)-2-oxopentanoate + glycine</text>
        <dbReference type="Rhea" id="RHEA:77311"/>
        <dbReference type="ChEBI" id="CHEBI:36655"/>
        <dbReference type="ChEBI" id="CHEBI:57305"/>
        <dbReference type="ChEBI" id="CHEBI:58326"/>
        <dbReference type="ChEBI" id="CHEBI:197301"/>
    </reaction>
</comment>
<dbReference type="InterPro" id="IPR005814">
    <property type="entry name" value="Aminotrans_3"/>
</dbReference>
<dbReference type="PANTHER" id="PTHR45688:SF3">
    <property type="entry name" value="ALANINE--GLYOXYLATE AMINOTRANSFERASE 2, MITOCHONDRIAL"/>
    <property type="match status" value="1"/>
</dbReference>
<comment type="catalytic activity">
    <reaction evidence="29">
        <text>L-ornithine + glyoxylate = 5-amino-2-oxopentanoate + glycine</text>
        <dbReference type="Rhea" id="RHEA:77331"/>
        <dbReference type="ChEBI" id="CHEBI:36655"/>
        <dbReference type="ChEBI" id="CHEBI:46911"/>
        <dbReference type="ChEBI" id="CHEBI:57305"/>
        <dbReference type="ChEBI" id="CHEBI:58802"/>
    </reaction>
</comment>
<comment type="catalytic activity">
    <reaction evidence="15">
        <text>N(omega),N(omega)-dimethyl-L-arginine + pyruvate = 5-(3,3-dimethylguanidino)-2-oxopentanoate + L-alanine</text>
        <dbReference type="Rhea" id="RHEA:77303"/>
        <dbReference type="ChEBI" id="CHEBI:15361"/>
        <dbReference type="ChEBI" id="CHEBI:57972"/>
        <dbReference type="ChEBI" id="CHEBI:58326"/>
        <dbReference type="ChEBI" id="CHEBI:197301"/>
    </reaction>
</comment>
<evidence type="ECO:0000256" key="22">
    <source>
        <dbReference type="ARBA" id="ARBA00043798"/>
    </source>
</evidence>
<evidence type="ECO:0000256" key="5">
    <source>
        <dbReference type="ARBA" id="ARBA00013049"/>
    </source>
</evidence>
<feature type="compositionally biased region" description="Polar residues" evidence="36">
    <location>
        <begin position="135"/>
        <end position="145"/>
    </location>
</feature>
<comment type="catalytic activity">
    <reaction evidence="16">
        <text>(2S)-2-aminobutanoate + glyoxylate = 2-oxobutanoate + glycine</text>
        <dbReference type="Rhea" id="RHEA:77339"/>
        <dbReference type="ChEBI" id="CHEBI:16763"/>
        <dbReference type="ChEBI" id="CHEBI:36655"/>
        <dbReference type="ChEBI" id="CHEBI:57305"/>
        <dbReference type="ChEBI" id="CHEBI:74359"/>
    </reaction>
</comment>
<evidence type="ECO:0000256" key="34">
    <source>
        <dbReference type="ARBA" id="ARBA00049480"/>
    </source>
</evidence>
<evidence type="ECO:0000256" key="8">
    <source>
        <dbReference type="ARBA" id="ARBA00033660"/>
    </source>
</evidence>
<evidence type="ECO:0000256" key="31">
    <source>
        <dbReference type="ARBA" id="ARBA00048560"/>
    </source>
</evidence>
<protein>
    <recommendedName>
        <fullName evidence="10">Alanine--glyoxylate aminotransferase 2, mitochondrial</fullName>
        <ecNumber evidence="25">2.6.1.18</ecNumber>
        <ecNumber evidence="9">2.6.1.40</ecNumber>
        <ecNumber evidence="5">2.6.1.44</ecNumber>
    </recommendedName>
    <alternativeName>
        <fullName evidence="11">(R)-3-amino-2-methylpropionate--pyruvate transaminase</fullName>
    </alternativeName>
    <alternativeName>
        <fullName evidence="13">Beta-ALAAT II</fullName>
    </alternativeName>
    <alternativeName>
        <fullName evidence="14">Beta-alanine-pyruvate aminotransferase</fullName>
    </alternativeName>
    <alternativeName>
        <fullName evidence="27">D-3-aminoisobutyrate-pyruvate aminotransferase</fullName>
    </alternativeName>
    <alternativeName>
        <fullName evidence="12">D-AIBAT</fullName>
    </alternativeName>
    <alternativeName>
        <fullName evidence="26">D-beta-aminoisobutyrate-pyruvate aminotransferase</fullName>
    </alternativeName>
</protein>
<dbReference type="Gene3D" id="3.40.640.10">
    <property type="entry name" value="Type I PLP-dependent aspartate aminotransferase-like (Major domain)"/>
    <property type="match status" value="1"/>
</dbReference>
<organism evidence="37 38">
    <name type="scientific">Saccoglossus kowalevskii</name>
    <name type="common">Acorn worm</name>
    <dbReference type="NCBI Taxonomy" id="10224"/>
    <lineage>
        <taxon>Eukaryota</taxon>
        <taxon>Metazoa</taxon>
        <taxon>Hemichordata</taxon>
        <taxon>Enteropneusta</taxon>
        <taxon>Harrimaniidae</taxon>
        <taxon>Saccoglossus</taxon>
    </lineage>
</organism>
<dbReference type="RefSeq" id="XP_006814934.1">
    <property type="nucleotide sequence ID" value="XM_006814871.1"/>
</dbReference>
<feature type="region of interest" description="Disordered" evidence="36">
    <location>
        <begin position="125"/>
        <end position="145"/>
    </location>
</feature>
<accession>A0ABM0M4J3</accession>
<evidence type="ECO:0000256" key="26">
    <source>
        <dbReference type="ARBA" id="ARBA00044257"/>
    </source>
</evidence>
<evidence type="ECO:0000256" key="20">
    <source>
        <dbReference type="ARBA" id="ARBA00043758"/>
    </source>
</evidence>
<comment type="cofactor">
    <cofactor evidence="1">
        <name>pyridoxal 5'-phosphate</name>
        <dbReference type="ChEBI" id="CHEBI:597326"/>
    </cofactor>
</comment>
<evidence type="ECO:0000256" key="18">
    <source>
        <dbReference type="ARBA" id="ARBA00043749"/>
    </source>
</evidence>
<evidence type="ECO:0000256" key="32">
    <source>
        <dbReference type="ARBA" id="ARBA00048760"/>
    </source>
</evidence>
<dbReference type="Pfam" id="PF00202">
    <property type="entry name" value="Aminotran_3"/>
    <property type="match status" value="1"/>
</dbReference>
<comment type="catalytic activity">
    <reaction evidence="21">
        <text>L-ornithine + pyruvate = 5-amino-2-oxopentanoate + L-alanine</text>
        <dbReference type="Rhea" id="RHEA:77327"/>
        <dbReference type="ChEBI" id="CHEBI:15361"/>
        <dbReference type="ChEBI" id="CHEBI:46911"/>
        <dbReference type="ChEBI" id="CHEBI:57972"/>
        <dbReference type="ChEBI" id="CHEBI:58802"/>
    </reaction>
</comment>
<evidence type="ECO:0000256" key="11">
    <source>
        <dbReference type="ARBA" id="ARBA00041662"/>
    </source>
</evidence>
<evidence type="ECO:0000256" key="14">
    <source>
        <dbReference type="ARBA" id="ARBA00042669"/>
    </source>
</evidence>